<name>A0A371E6P1_MUCPR</name>
<gene>
    <name evidence="5" type="ORF">CR513_60073</name>
</gene>
<dbReference type="PANTHER" id="PTHR33400">
    <property type="entry name" value="ZINC FINGER CCCH DOMAIN-CONTAINING PROTEIN 6-RELATED"/>
    <property type="match status" value="1"/>
</dbReference>
<keyword evidence="1" id="KW-0238">DNA-binding</keyword>
<dbReference type="STRING" id="157652.A0A371E6P1"/>
<reference evidence="5" key="1">
    <citation type="submission" date="2018-05" db="EMBL/GenBank/DDBJ databases">
        <title>Draft genome of Mucuna pruriens seed.</title>
        <authorList>
            <person name="Nnadi N.E."/>
            <person name="Vos R."/>
            <person name="Hasami M.H."/>
            <person name="Devisetty U.K."/>
            <person name="Aguiy J.C."/>
        </authorList>
    </citation>
    <scope>NUCLEOTIDE SEQUENCE [LARGE SCALE GENOMIC DNA]</scope>
    <source>
        <strain evidence="5">JCA_2017</strain>
    </source>
</reference>
<dbReference type="Proteomes" id="UP000257109">
    <property type="component" value="Unassembled WGS sequence"/>
</dbReference>
<dbReference type="GO" id="GO:0008270">
    <property type="term" value="F:zinc ion binding"/>
    <property type="evidence" value="ECO:0007669"/>
    <property type="project" value="UniProtKB-KW"/>
</dbReference>
<dbReference type="GO" id="GO:0003677">
    <property type="term" value="F:DNA binding"/>
    <property type="evidence" value="ECO:0007669"/>
    <property type="project" value="UniProtKB-KW"/>
</dbReference>
<feature type="non-terminal residue" evidence="5">
    <location>
        <position position="1"/>
    </location>
</feature>
<organism evidence="5 6">
    <name type="scientific">Mucuna pruriens</name>
    <name type="common">Velvet bean</name>
    <name type="synonym">Dolichos pruriens</name>
    <dbReference type="NCBI Taxonomy" id="157652"/>
    <lineage>
        <taxon>Eukaryota</taxon>
        <taxon>Viridiplantae</taxon>
        <taxon>Streptophyta</taxon>
        <taxon>Embryophyta</taxon>
        <taxon>Tracheophyta</taxon>
        <taxon>Spermatophyta</taxon>
        <taxon>Magnoliopsida</taxon>
        <taxon>eudicotyledons</taxon>
        <taxon>Gunneridae</taxon>
        <taxon>Pentapetalae</taxon>
        <taxon>rosids</taxon>
        <taxon>fabids</taxon>
        <taxon>Fabales</taxon>
        <taxon>Fabaceae</taxon>
        <taxon>Papilionoideae</taxon>
        <taxon>50 kb inversion clade</taxon>
        <taxon>NPAAA clade</taxon>
        <taxon>indigoferoid/millettioid clade</taxon>
        <taxon>Phaseoleae</taxon>
        <taxon>Mucuna</taxon>
    </lineage>
</organism>
<evidence type="ECO:0000256" key="3">
    <source>
        <dbReference type="SAM" id="MobiDB-lite"/>
    </source>
</evidence>
<comment type="caution">
    <text evidence="5">The sequence shown here is derived from an EMBL/GenBank/DDBJ whole genome shotgun (WGS) entry which is preliminary data.</text>
</comment>
<sequence>VKLFLSEDCPSKVNKKSQDHLQARALSIRPSTTNEYDDLPPGFEGKHFQNQPKAELSHISQIKWQCPPLFALKYDWLVVAGEGSEEKHDQKLREIKVLEAVYPRISAIPPRPCVSSDVEKECYDDSLTPLIPLNPIDEEESLENIQHDAVVTKHADSPTKLQSQRIQQYIPAATSPIYSHCNASTVVSSSSEMDLVAASAAVAAAILKSNDQGSNIDMDLLLKIVNDPIMIEKLTDKQRTATTTVSISSNGASVVTPPVPLSSPTLARHAISIHSVTRPTPSPHMHRPVNKNIPHMPNGVLPSLSFHPSQQGMKRTAPLDSVSCSELNTVRVPSPSANMHPVAKQARYTTAGSVPSQPGAVKDVNYYKNLIRIHGTDKQNLQDSRIGVCHNNFQDLKRPRNNGQVKPKIQKPCIYFNTSKGCRNGSNCPYQHDMSVQQESGNVQSTQNAKRLKLESRTIN</sequence>
<evidence type="ECO:0000313" key="6">
    <source>
        <dbReference type="Proteomes" id="UP000257109"/>
    </source>
</evidence>
<keyword evidence="2" id="KW-0862">Zinc</keyword>
<feature type="zinc finger region" description="C3H1-type" evidence="2">
    <location>
        <begin position="407"/>
        <end position="435"/>
    </location>
</feature>
<keyword evidence="2" id="KW-0863">Zinc-finger</keyword>
<feature type="region of interest" description="Disordered" evidence="3">
    <location>
        <begin position="436"/>
        <end position="460"/>
    </location>
</feature>
<evidence type="ECO:0000313" key="5">
    <source>
        <dbReference type="EMBL" id="RDX61673.1"/>
    </source>
</evidence>
<accession>A0A371E6P1</accession>
<evidence type="ECO:0000256" key="1">
    <source>
        <dbReference type="ARBA" id="ARBA00023125"/>
    </source>
</evidence>
<keyword evidence="2" id="KW-0479">Metal-binding</keyword>
<dbReference type="PROSITE" id="PS50103">
    <property type="entry name" value="ZF_C3H1"/>
    <property type="match status" value="1"/>
</dbReference>
<dbReference type="PANTHER" id="PTHR33400:SF9">
    <property type="entry name" value="C3H1-TYPE DOMAIN-CONTAINING PROTEIN"/>
    <property type="match status" value="1"/>
</dbReference>
<protein>
    <submittedName>
        <fullName evidence="5">Zinc finger CCCH domain-containing protein 30</fullName>
    </submittedName>
</protein>
<dbReference type="EMBL" id="QJKJ01015991">
    <property type="protein sequence ID" value="RDX61673.1"/>
    <property type="molecule type" value="Genomic_DNA"/>
</dbReference>
<evidence type="ECO:0000256" key="2">
    <source>
        <dbReference type="PROSITE-ProRule" id="PRU00723"/>
    </source>
</evidence>
<dbReference type="InterPro" id="IPR000571">
    <property type="entry name" value="Znf_CCCH"/>
</dbReference>
<feature type="compositionally biased region" description="Polar residues" evidence="3">
    <location>
        <begin position="436"/>
        <end position="449"/>
    </location>
</feature>
<feature type="domain" description="C3H1-type" evidence="4">
    <location>
        <begin position="407"/>
        <end position="435"/>
    </location>
</feature>
<dbReference type="OrthoDB" id="1417286at2759"/>
<keyword evidence="6" id="KW-1185">Reference proteome</keyword>
<evidence type="ECO:0000259" key="4">
    <source>
        <dbReference type="PROSITE" id="PS50103"/>
    </source>
</evidence>
<dbReference type="AlphaFoldDB" id="A0A371E6P1"/>
<proteinExistence type="predicted"/>